<keyword evidence="2" id="KW-1133">Transmembrane helix</keyword>
<proteinExistence type="predicted"/>
<keyword evidence="4" id="KW-1185">Reference proteome</keyword>
<accession>A0A9W6P400</accession>
<name>A0A9W6P400_9ACTN</name>
<feature type="region of interest" description="Disordered" evidence="1">
    <location>
        <begin position="38"/>
        <end position="100"/>
    </location>
</feature>
<reference evidence="3" key="1">
    <citation type="submission" date="2023-02" db="EMBL/GenBank/DDBJ databases">
        <title>Nocardiopsis ansamitocini NBRC 112285.</title>
        <authorList>
            <person name="Ichikawa N."/>
            <person name="Sato H."/>
            <person name="Tonouchi N."/>
        </authorList>
    </citation>
    <scope>NUCLEOTIDE SEQUENCE</scope>
    <source>
        <strain evidence="3">NBRC 112285</strain>
    </source>
</reference>
<dbReference type="EMBL" id="BSQG01000001">
    <property type="protein sequence ID" value="GLU46657.1"/>
    <property type="molecule type" value="Genomic_DNA"/>
</dbReference>
<feature type="transmembrane region" description="Helical" evidence="2">
    <location>
        <begin position="107"/>
        <end position="128"/>
    </location>
</feature>
<sequence>MSRSISRARRGPAGAAAQIAMAMAMAIWAAALGPAMADNRAETTADARGRTAVSAVDPAADGETDRPTGTGTRAGHPVFSGKPPGATSAPRSTVRSAASPRSVAGTWLGTVLAAGAGLLVLGAAVMLLTRGGGRDEE</sequence>
<protein>
    <submittedName>
        <fullName evidence="3">Uncharacterized protein</fullName>
    </submittedName>
</protein>
<evidence type="ECO:0000256" key="2">
    <source>
        <dbReference type="SAM" id="Phobius"/>
    </source>
</evidence>
<gene>
    <name evidence="3" type="ORF">Nans01_10080</name>
</gene>
<evidence type="ECO:0000313" key="3">
    <source>
        <dbReference type="EMBL" id="GLU46657.1"/>
    </source>
</evidence>
<feature type="transmembrane region" description="Helical" evidence="2">
    <location>
        <begin position="12"/>
        <end position="31"/>
    </location>
</feature>
<dbReference type="RefSeq" id="WP_285757490.1">
    <property type="nucleotide sequence ID" value="NZ_BSQG01000001.1"/>
</dbReference>
<comment type="caution">
    <text evidence="3">The sequence shown here is derived from an EMBL/GenBank/DDBJ whole genome shotgun (WGS) entry which is preliminary data.</text>
</comment>
<keyword evidence="2" id="KW-0812">Transmembrane</keyword>
<dbReference type="Proteomes" id="UP001165092">
    <property type="component" value="Unassembled WGS sequence"/>
</dbReference>
<feature type="compositionally biased region" description="Basic and acidic residues" evidence="1">
    <location>
        <begin position="39"/>
        <end position="49"/>
    </location>
</feature>
<evidence type="ECO:0000256" key="1">
    <source>
        <dbReference type="SAM" id="MobiDB-lite"/>
    </source>
</evidence>
<organism evidence="3 4">
    <name type="scientific">Nocardiopsis ansamitocini</name>
    <dbReference type="NCBI Taxonomy" id="1670832"/>
    <lineage>
        <taxon>Bacteria</taxon>
        <taxon>Bacillati</taxon>
        <taxon>Actinomycetota</taxon>
        <taxon>Actinomycetes</taxon>
        <taxon>Streptosporangiales</taxon>
        <taxon>Nocardiopsidaceae</taxon>
        <taxon>Nocardiopsis</taxon>
    </lineage>
</organism>
<evidence type="ECO:0000313" key="4">
    <source>
        <dbReference type="Proteomes" id="UP001165092"/>
    </source>
</evidence>
<dbReference type="AlphaFoldDB" id="A0A9W6P400"/>
<keyword evidence="2" id="KW-0472">Membrane</keyword>